<sequence length="260" mass="29448">MGLFARVCRWGLSVLAFIFVARVWLVKKVECPRFFSRFFYFYRSKSLSVLVAGAGSRGKAKHAGFTLIELVVAVAIFSFVALAANQVLSNVTSSSEISDAELSNLQSLQRAMLVIERDFQQITDRVPRIQGQENKLVLNGGEFEFESDADGIAMVRSGWHNPQMMLPRSELQNVVYRMQEGQLQRLHTNFVDAVIGTEPKLRVLLDDIEDFQVEVLRTVSSNEEFEWSDTIESTELPKAIQITITSTQFGELRRVFQVSL</sequence>
<dbReference type="NCBIfam" id="TIGR01711">
    <property type="entry name" value="gspJ"/>
    <property type="match status" value="1"/>
</dbReference>
<proteinExistence type="inferred from homology"/>
<evidence type="ECO:0000256" key="2">
    <source>
        <dbReference type="ARBA" id="ARBA00011084"/>
    </source>
</evidence>
<dbReference type="Pfam" id="PF07963">
    <property type="entry name" value="N_methyl"/>
    <property type="match status" value="1"/>
</dbReference>
<dbReference type="Pfam" id="PF11612">
    <property type="entry name" value="T2SSJ"/>
    <property type="match status" value="1"/>
</dbReference>
<comment type="similarity">
    <text evidence="2">Belongs to the GSP J family.</text>
</comment>
<keyword evidence="5" id="KW-0488">Methylation</keyword>
<dbReference type="SUPFAM" id="SSF54523">
    <property type="entry name" value="Pili subunits"/>
    <property type="match status" value="1"/>
</dbReference>
<evidence type="ECO:0000313" key="12">
    <source>
        <dbReference type="Proteomes" id="UP001595897"/>
    </source>
</evidence>
<dbReference type="InterPro" id="IPR045584">
    <property type="entry name" value="Pilin-like"/>
</dbReference>
<evidence type="ECO:0000256" key="4">
    <source>
        <dbReference type="ARBA" id="ARBA00022475"/>
    </source>
</evidence>
<keyword evidence="8 10" id="KW-1133">Transmembrane helix</keyword>
<dbReference type="Proteomes" id="UP001595897">
    <property type="component" value="Unassembled WGS sequence"/>
</dbReference>
<evidence type="ECO:0000256" key="1">
    <source>
        <dbReference type="ARBA" id="ARBA00004377"/>
    </source>
</evidence>
<keyword evidence="6" id="KW-0997">Cell inner membrane</keyword>
<reference evidence="12" key="1">
    <citation type="journal article" date="2019" name="Int. J. Syst. Evol. Microbiol.">
        <title>The Global Catalogue of Microorganisms (GCM) 10K type strain sequencing project: providing services to taxonomists for standard genome sequencing and annotation.</title>
        <authorList>
            <consortium name="The Broad Institute Genomics Platform"/>
            <consortium name="The Broad Institute Genome Sequencing Center for Infectious Disease"/>
            <person name="Wu L."/>
            <person name="Ma J."/>
        </authorList>
    </citation>
    <scope>NUCLEOTIDE SEQUENCE [LARGE SCALE GENOMIC DNA]</scope>
    <source>
        <strain evidence="12">KACC 12507</strain>
    </source>
</reference>
<keyword evidence="12" id="KW-1185">Reference proteome</keyword>
<feature type="transmembrane region" description="Helical" evidence="10">
    <location>
        <begin position="7"/>
        <end position="26"/>
    </location>
</feature>
<keyword evidence="7 10" id="KW-0812">Transmembrane</keyword>
<evidence type="ECO:0000256" key="5">
    <source>
        <dbReference type="ARBA" id="ARBA00022481"/>
    </source>
</evidence>
<organism evidence="11 12">
    <name type="scientific">Glaciecola siphonariae</name>
    <dbReference type="NCBI Taxonomy" id="521012"/>
    <lineage>
        <taxon>Bacteria</taxon>
        <taxon>Pseudomonadati</taxon>
        <taxon>Pseudomonadota</taxon>
        <taxon>Gammaproteobacteria</taxon>
        <taxon>Alteromonadales</taxon>
        <taxon>Alteromonadaceae</taxon>
        <taxon>Glaciecola</taxon>
    </lineage>
</organism>
<comment type="subcellular location">
    <subcellularLocation>
        <location evidence="1">Cell inner membrane</location>
        <topology evidence="1">Single-pass membrane protein</topology>
    </subcellularLocation>
</comment>
<comment type="caution">
    <text evidence="11">The sequence shown here is derived from an EMBL/GenBank/DDBJ whole genome shotgun (WGS) entry which is preliminary data.</text>
</comment>
<dbReference type="PROSITE" id="PS00409">
    <property type="entry name" value="PROKAR_NTER_METHYL"/>
    <property type="match status" value="1"/>
</dbReference>
<accession>A0ABV9LQ44</accession>
<keyword evidence="9 10" id="KW-0472">Membrane</keyword>
<evidence type="ECO:0000256" key="10">
    <source>
        <dbReference type="SAM" id="Phobius"/>
    </source>
</evidence>
<dbReference type="InterPro" id="IPR012902">
    <property type="entry name" value="N_methyl_site"/>
</dbReference>
<dbReference type="InterPro" id="IPR010055">
    <property type="entry name" value="T2SS_protein-GspJ"/>
</dbReference>
<dbReference type="Gene3D" id="2.10.70.20">
    <property type="entry name" value="gspk-gspi-gspj complex like domains"/>
    <property type="match status" value="1"/>
</dbReference>
<dbReference type="InterPro" id="IPR051621">
    <property type="entry name" value="T2SS_protein_J"/>
</dbReference>
<evidence type="ECO:0000256" key="6">
    <source>
        <dbReference type="ARBA" id="ARBA00022519"/>
    </source>
</evidence>
<gene>
    <name evidence="11" type="primary">gspJ</name>
    <name evidence="11" type="ORF">ACFO4O_00400</name>
</gene>
<evidence type="ECO:0000256" key="8">
    <source>
        <dbReference type="ARBA" id="ARBA00022989"/>
    </source>
</evidence>
<protein>
    <recommendedName>
        <fullName evidence="3">Type II secretion system protein J</fullName>
    </recommendedName>
</protein>
<evidence type="ECO:0000313" key="11">
    <source>
        <dbReference type="EMBL" id="MFC4698617.1"/>
    </source>
</evidence>
<keyword evidence="4" id="KW-1003">Cell membrane</keyword>
<evidence type="ECO:0000256" key="3">
    <source>
        <dbReference type="ARBA" id="ARBA00021539"/>
    </source>
</evidence>
<feature type="transmembrane region" description="Helical" evidence="10">
    <location>
        <begin position="67"/>
        <end position="88"/>
    </location>
</feature>
<evidence type="ECO:0000256" key="9">
    <source>
        <dbReference type="ARBA" id="ARBA00023136"/>
    </source>
</evidence>
<evidence type="ECO:0000256" key="7">
    <source>
        <dbReference type="ARBA" id="ARBA00022692"/>
    </source>
</evidence>
<dbReference type="EMBL" id="JBHSGU010000001">
    <property type="protein sequence ID" value="MFC4698617.1"/>
    <property type="molecule type" value="Genomic_DNA"/>
</dbReference>
<dbReference type="PANTHER" id="PTHR39583">
    <property type="entry name" value="TYPE II SECRETION SYSTEM PROTEIN J-RELATED"/>
    <property type="match status" value="1"/>
</dbReference>
<dbReference type="Gene3D" id="3.10.610.10">
    <property type="entry name" value="GSPII I/J protein-like"/>
    <property type="match status" value="1"/>
</dbReference>
<dbReference type="RefSeq" id="WP_382405218.1">
    <property type="nucleotide sequence ID" value="NZ_JBHSGU010000001.1"/>
</dbReference>
<dbReference type="NCBIfam" id="TIGR02532">
    <property type="entry name" value="IV_pilin_GFxxxE"/>
    <property type="match status" value="1"/>
</dbReference>
<dbReference type="PANTHER" id="PTHR39583:SF2">
    <property type="entry name" value="TYPE II SECRETION SYSTEM PROTEIN J"/>
    <property type="match status" value="1"/>
</dbReference>
<name>A0ABV9LQ44_9ALTE</name>